<feature type="compositionally biased region" description="Low complexity" evidence="1">
    <location>
        <begin position="17"/>
        <end position="33"/>
    </location>
</feature>
<organism evidence="2 3">
    <name type="scientific">Forsythia ovata</name>
    <dbReference type="NCBI Taxonomy" id="205694"/>
    <lineage>
        <taxon>Eukaryota</taxon>
        <taxon>Viridiplantae</taxon>
        <taxon>Streptophyta</taxon>
        <taxon>Embryophyta</taxon>
        <taxon>Tracheophyta</taxon>
        <taxon>Spermatophyta</taxon>
        <taxon>Magnoliopsida</taxon>
        <taxon>eudicotyledons</taxon>
        <taxon>Gunneridae</taxon>
        <taxon>Pentapetalae</taxon>
        <taxon>asterids</taxon>
        <taxon>lamiids</taxon>
        <taxon>Lamiales</taxon>
        <taxon>Oleaceae</taxon>
        <taxon>Forsythieae</taxon>
        <taxon>Forsythia</taxon>
    </lineage>
</organism>
<keyword evidence="3" id="KW-1185">Reference proteome</keyword>
<evidence type="ECO:0000313" key="3">
    <source>
        <dbReference type="Proteomes" id="UP001604277"/>
    </source>
</evidence>
<reference evidence="3" key="1">
    <citation type="submission" date="2024-07" db="EMBL/GenBank/DDBJ databases">
        <title>Two chromosome-level genome assemblies of Korean endemic species Abeliophyllum distichum and Forsythia ovata (Oleaceae).</title>
        <authorList>
            <person name="Jang H."/>
        </authorList>
    </citation>
    <scope>NUCLEOTIDE SEQUENCE [LARGE SCALE GENOMIC DNA]</scope>
</reference>
<dbReference type="EMBL" id="JBFOLJ010000019">
    <property type="protein sequence ID" value="KAL2463941.1"/>
    <property type="molecule type" value="Genomic_DNA"/>
</dbReference>
<comment type="caution">
    <text evidence="2">The sequence shown here is derived from an EMBL/GenBank/DDBJ whole genome shotgun (WGS) entry which is preliminary data.</text>
</comment>
<evidence type="ECO:0000313" key="2">
    <source>
        <dbReference type="EMBL" id="KAL2463941.1"/>
    </source>
</evidence>
<sequence>MLAALLTAVLPKDDYSKSTSTTTSTTATSAQSSEEGESSRLTAVTSLHRAILYPSNFLLVAHSASFLAQGFSQLLSETCERSGGSTAVVVAGEMMLIPDSAMVF</sequence>
<name>A0ABD1PJ53_9LAMI</name>
<proteinExistence type="predicted"/>
<dbReference type="Proteomes" id="UP001604277">
    <property type="component" value="Unassembled WGS sequence"/>
</dbReference>
<evidence type="ECO:0000256" key="1">
    <source>
        <dbReference type="SAM" id="MobiDB-lite"/>
    </source>
</evidence>
<dbReference type="AlphaFoldDB" id="A0ABD1PJ53"/>
<accession>A0ABD1PJ53</accession>
<feature type="region of interest" description="Disordered" evidence="1">
    <location>
        <begin position="14"/>
        <end position="39"/>
    </location>
</feature>
<protein>
    <submittedName>
        <fullName evidence="2">Serine/threonine-protein kinase SMG1-like</fullName>
    </submittedName>
</protein>
<gene>
    <name evidence="2" type="ORF">Fot_53597</name>
</gene>